<dbReference type="EMBL" id="BAAANC010000001">
    <property type="protein sequence ID" value="GAA1511653.1"/>
    <property type="molecule type" value="Genomic_DNA"/>
</dbReference>
<keyword evidence="4" id="KW-1185">Reference proteome</keyword>
<dbReference type="PANTHER" id="PTHR32309:SF31">
    <property type="entry name" value="CAPSULAR EXOPOLYSACCHARIDE FAMILY"/>
    <property type="match status" value="1"/>
</dbReference>
<feature type="transmembrane region" description="Helical" evidence="2">
    <location>
        <begin position="259"/>
        <end position="284"/>
    </location>
</feature>
<keyword evidence="2" id="KW-1133">Transmembrane helix</keyword>
<dbReference type="RefSeq" id="WP_344168997.1">
    <property type="nucleotide sequence ID" value="NZ_BAAANC010000001.1"/>
</dbReference>
<evidence type="ECO:0000313" key="3">
    <source>
        <dbReference type="EMBL" id="GAA1511653.1"/>
    </source>
</evidence>
<evidence type="ECO:0000313" key="4">
    <source>
        <dbReference type="Proteomes" id="UP001500363"/>
    </source>
</evidence>
<proteinExistence type="predicted"/>
<feature type="transmembrane region" description="Helical" evidence="2">
    <location>
        <begin position="50"/>
        <end position="71"/>
    </location>
</feature>
<feature type="compositionally biased region" description="Acidic residues" evidence="1">
    <location>
        <begin position="15"/>
        <end position="24"/>
    </location>
</feature>
<evidence type="ECO:0000256" key="1">
    <source>
        <dbReference type="SAM" id="MobiDB-lite"/>
    </source>
</evidence>
<feature type="region of interest" description="Disordered" evidence="1">
    <location>
        <begin position="1"/>
        <end position="28"/>
    </location>
</feature>
<dbReference type="InterPro" id="IPR050445">
    <property type="entry name" value="Bact_polysacc_biosynth/exp"/>
</dbReference>
<keyword evidence="2" id="KW-0472">Membrane</keyword>
<keyword evidence="2" id="KW-0812">Transmembrane</keyword>
<organism evidence="3 4">
    <name type="scientific">Kribbella lupini</name>
    <dbReference type="NCBI Taxonomy" id="291602"/>
    <lineage>
        <taxon>Bacteria</taxon>
        <taxon>Bacillati</taxon>
        <taxon>Actinomycetota</taxon>
        <taxon>Actinomycetes</taxon>
        <taxon>Propionibacteriales</taxon>
        <taxon>Kribbellaceae</taxon>
        <taxon>Kribbella</taxon>
    </lineage>
</organism>
<gene>
    <name evidence="3" type="ORF">GCM10009741_06310</name>
</gene>
<name>A0ABP4L1H5_9ACTN</name>
<sequence length="541" mass="58130">MSNQPYAEPSRAESSWEDDDDLFADEPSTAFPPDSLVTLRFLRDAVKRHLRIWLVLAVAGLTAGLAMPSVLPPPSVSSARLVLTHREGDDPARAVATDVSLVTTHTVAQRVIDRLKLTETPDDLLKQYTATALTDRVLEIAVAAKTSAEATRLATVLAQTYLAFRKEQIAQVDAPLRADLVTAQEKVRAAEAAVRTAGDDPREPKRTNSPQAIALTAARQARDIIQTQVTEHEVQAARMNSSRLLDQAAPVPASMKRTLAISAGTGLVAGLFLGLGFVVVRALLSDRLWKRQDIARSLGSRIRLSTGRPPRLRWWPFPRYLRKSQRQHPEIRHLVQHLHRQITWAKSATPTLAVVSVDDERACALATASLAVAVAAEGKHVLVADLTGSGVLAGLLGVTTTGTHESHFSESRHRIDVFLPEPDGGPAQGCHLRRNDDGRLAGSGDIALDASWDSAGLVLTLSTLTPMLGADHLATWASRAAVVVTAGRSTATKIHATGDMLRLAGLSIDTAVVLNADRTDEGVGVVETTGGPDTDLEMFAR</sequence>
<dbReference type="Proteomes" id="UP001500363">
    <property type="component" value="Unassembled WGS sequence"/>
</dbReference>
<comment type="caution">
    <text evidence="3">The sequence shown here is derived from an EMBL/GenBank/DDBJ whole genome shotgun (WGS) entry which is preliminary data.</text>
</comment>
<evidence type="ECO:0000256" key="2">
    <source>
        <dbReference type="SAM" id="Phobius"/>
    </source>
</evidence>
<protein>
    <recommendedName>
        <fullName evidence="5">Subunit length determinant protein</fullName>
    </recommendedName>
</protein>
<reference evidence="4" key="1">
    <citation type="journal article" date="2019" name="Int. J. Syst. Evol. Microbiol.">
        <title>The Global Catalogue of Microorganisms (GCM) 10K type strain sequencing project: providing services to taxonomists for standard genome sequencing and annotation.</title>
        <authorList>
            <consortium name="The Broad Institute Genomics Platform"/>
            <consortium name="The Broad Institute Genome Sequencing Center for Infectious Disease"/>
            <person name="Wu L."/>
            <person name="Ma J."/>
        </authorList>
    </citation>
    <scope>NUCLEOTIDE SEQUENCE [LARGE SCALE GENOMIC DNA]</scope>
    <source>
        <strain evidence="4">JCM 14303</strain>
    </source>
</reference>
<evidence type="ECO:0008006" key="5">
    <source>
        <dbReference type="Google" id="ProtNLM"/>
    </source>
</evidence>
<dbReference type="PANTHER" id="PTHR32309">
    <property type="entry name" value="TYROSINE-PROTEIN KINASE"/>
    <property type="match status" value="1"/>
</dbReference>
<accession>A0ABP4L1H5</accession>